<dbReference type="EMBL" id="LR746278">
    <property type="protein sequence ID" value="CAA7408689.1"/>
    <property type="molecule type" value="Genomic_DNA"/>
</dbReference>
<reference evidence="5" key="1">
    <citation type="submission" date="2020-02" db="EMBL/GenBank/DDBJ databases">
        <authorList>
            <person name="Scholz U."/>
            <person name="Mascher M."/>
            <person name="Fiebig A."/>
        </authorList>
    </citation>
    <scope>NUCLEOTIDE SEQUENCE</scope>
</reference>
<evidence type="ECO:0000256" key="3">
    <source>
        <dbReference type="SAM" id="Phobius"/>
    </source>
</evidence>
<dbReference type="PANTHER" id="PTHR46635">
    <property type="entry name" value="GLYCOSYL TRANSFERASE FAMILY 1 PROTEIN"/>
    <property type="match status" value="1"/>
</dbReference>
<dbReference type="AlphaFoldDB" id="A0A7I8LF97"/>
<feature type="compositionally biased region" description="Basic residues" evidence="2">
    <location>
        <begin position="983"/>
        <end position="1009"/>
    </location>
</feature>
<dbReference type="SUPFAM" id="SSF53756">
    <property type="entry name" value="UDP-Glycosyltransferase/glycogen phosphorylase"/>
    <property type="match status" value="1"/>
</dbReference>
<evidence type="ECO:0000313" key="5">
    <source>
        <dbReference type="EMBL" id="CAA7408689.1"/>
    </source>
</evidence>
<keyword evidence="1" id="KW-0808">Transferase</keyword>
<evidence type="ECO:0000256" key="2">
    <source>
        <dbReference type="SAM" id="MobiDB-lite"/>
    </source>
</evidence>
<evidence type="ECO:0000256" key="1">
    <source>
        <dbReference type="ARBA" id="ARBA00022676"/>
    </source>
</evidence>
<keyword evidence="3" id="KW-0812">Transmembrane</keyword>
<evidence type="ECO:0000259" key="4">
    <source>
        <dbReference type="Pfam" id="PF00534"/>
    </source>
</evidence>
<sequence length="1027" mass="116582">MGSVENGVPAKRAPLLRLSSSADGRSFFHRPRSRLARFLLFEKVDYFQWICTVAIFCFVVILFQAFLPGSVLEKSGNFGVSRRLAAFRELGIFGKIGELDFGEGIRFVPSKLLEKFDKENEEANSSSSSGWPRRRTALLKPKLALVLPDLSVDAAHLHMVSVAVALKEIGYDIDVYALEDGPARSAWGSVGFLPTVLSIRDKIETAIDWLNYNCILVTALEAKIVLSSLLQEPFKSVPIMWTVHEQSLALRLNKYVVNNQTQLINNWKQAFKRATVVVFPNHALPLMYAVFDTGNFYVVPGSPTEAWEARDYISLNSGRDRRLEMGYGEEDFLIALLGSQFSYSGLWLEQALVLQAVAPLRQEFSSASHLKVVILNGNSTDSYKAALEAFSLKLGFLSGSVMHAGVGGDVNTLLDMADLVIYGAFLEEQSFPSPLIRAMCLGKLIIAPDLAMIGKHIDDGVNGYLFPKKNVAMLTEILSQVISDGKLSFSAKNVGSIGKAQGMNLMVSESIEGYAFLLEHIVKLPSEAASPKTVAEIPSRLKEEWLWYLLEDLTSRNGGDRESRLDDVLDEMERQWNATYLDSSFGTGGVIEEVFSPINWAEEKLIEMLNTRKRLEEDELKDRTDQAHGTWEEVYRNAKKADRARNEVHERDDKELERTGQPLCIYEPYFGEGTWPFLHHKSLYRGIGLSNKGRRPGGDDIVASSRLPLLSDSYYRDVLAEHGAFFALANRIDRIHKSAWIGFQSWRAAARKVSLSKRAESVLVESVESRKHGDTLYFWARMDEDPRNPTRQDFWSFCDSINAGNCRSAVSEAIQRMYGIRDGFDSLPPMPADGNTWSVMHCWALPTRSFLEYVMFSRMFVDALDAQMYEEHHQSGRCALTLSKDRHCYSRVLELMVNVWAYHSARRMVYVDPETGAMEEQHQLKGRRGGRMWVKWFSPATLKSMDEDLAEEWDSDRPDRRSLWPLTGEVYWQGVYERERSMRHQQKERRKKQSKDKIRRIKSRARQKTLGKYIKPPPEDDFNSTAV</sequence>
<protein>
    <recommendedName>
        <fullName evidence="4">Glycosyl transferase family 1 domain-containing protein</fullName>
    </recommendedName>
</protein>
<organism evidence="5 6">
    <name type="scientific">Spirodela intermedia</name>
    <name type="common">Intermediate duckweed</name>
    <dbReference type="NCBI Taxonomy" id="51605"/>
    <lineage>
        <taxon>Eukaryota</taxon>
        <taxon>Viridiplantae</taxon>
        <taxon>Streptophyta</taxon>
        <taxon>Embryophyta</taxon>
        <taxon>Tracheophyta</taxon>
        <taxon>Spermatophyta</taxon>
        <taxon>Magnoliopsida</taxon>
        <taxon>Liliopsida</taxon>
        <taxon>Araceae</taxon>
        <taxon>Lemnoideae</taxon>
        <taxon>Spirodela</taxon>
    </lineage>
</organism>
<dbReference type="Proteomes" id="UP000663760">
    <property type="component" value="Chromosome 15"/>
</dbReference>
<evidence type="ECO:0000313" key="6">
    <source>
        <dbReference type="Proteomes" id="UP000663760"/>
    </source>
</evidence>
<dbReference type="Gene3D" id="3.40.50.2000">
    <property type="entry name" value="Glycogen Phosphorylase B"/>
    <property type="match status" value="1"/>
</dbReference>
<accession>A0A7I8LF97</accession>
<feature type="domain" description="Glycosyl transferase family 1" evidence="4">
    <location>
        <begin position="351"/>
        <end position="487"/>
    </location>
</feature>
<dbReference type="Pfam" id="PF00534">
    <property type="entry name" value="Glycos_transf_1"/>
    <property type="match status" value="1"/>
</dbReference>
<keyword evidence="3" id="KW-1133">Transmembrane helix</keyword>
<dbReference type="GO" id="GO:0016757">
    <property type="term" value="F:glycosyltransferase activity"/>
    <property type="evidence" value="ECO:0007669"/>
    <property type="project" value="UniProtKB-KW"/>
</dbReference>
<proteinExistence type="predicted"/>
<keyword evidence="6" id="KW-1185">Reference proteome</keyword>
<keyword evidence="3" id="KW-0472">Membrane</keyword>
<dbReference type="PANTHER" id="PTHR46635:SF1">
    <property type="entry name" value="GLYCOSYL TRANSFERASE FAMILY 1 PROTEIN"/>
    <property type="match status" value="1"/>
</dbReference>
<dbReference type="InterPro" id="IPR001296">
    <property type="entry name" value="Glyco_trans_1"/>
</dbReference>
<feature type="transmembrane region" description="Helical" evidence="3">
    <location>
        <begin position="46"/>
        <end position="67"/>
    </location>
</feature>
<keyword evidence="1" id="KW-0328">Glycosyltransferase</keyword>
<feature type="region of interest" description="Disordered" evidence="2">
    <location>
        <begin position="982"/>
        <end position="1027"/>
    </location>
</feature>
<dbReference type="OrthoDB" id="1592604at2759"/>
<name>A0A7I8LF97_SPIIN</name>
<gene>
    <name evidence="5" type="ORF">SI8410_15019367</name>
</gene>